<proteinExistence type="predicted"/>
<protein>
    <submittedName>
        <fullName evidence="1">Uncharacterized protein</fullName>
    </submittedName>
</protein>
<reference evidence="1" key="1">
    <citation type="journal article" date="2014" name="Front. Microbiol.">
        <title>High frequency of phylogenetically diverse reductive dehalogenase-homologous genes in deep subseafloor sedimentary metagenomes.</title>
        <authorList>
            <person name="Kawai M."/>
            <person name="Futagami T."/>
            <person name="Toyoda A."/>
            <person name="Takaki Y."/>
            <person name="Nishi S."/>
            <person name="Hori S."/>
            <person name="Arai W."/>
            <person name="Tsubouchi T."/>
            <person name="Morono Y."/>
            <person name="Uchiyama I."/>
            <person name="Ito T."/>
            <person name="Fujiyama A."/>
            <person name="Inagaki F."/>
            <person name="Takami H."/>
        </authorList>
    </citation>
    <scope>NUCLEOTIDE SEQUENCE</scope>
    <source>
        <strain evidence="1">Expedition CK06-06</strain>
    </source>
</reference>
<feature type="non-terminal residue" evidence="1">
    <location>
        <position position="261"/>
    </location>
</feature>
<sequence>EKKGLQHILEYWDLDKKVVVANKETVILETENPFKTKKSQGFVPAICACGIPKLEGILGTGEIETIEPYVREMATIKNQRMDNVNMALNPVLLRNINVEIENEDELSQLRPGLQVKIDVVESVDVATVLTPLKLDFVTASAYQETAILERNIQIISGMFDYVLGEVPQQRETATGIARLQAAGGILFRYKILLALRTAFTLLPRQMIAWDQKYLPSEYIYSLRETKEGIEEFRETDRKSIQGDFKFKELISSLDPDAMKEV</sequence>
<dbReference type="AlphaFoldDB" id="X1JUE6"/>
<organism evidence="1">
    <name type="scientific">marine sediment metagenome</name>
    <dbReference type="NCBI Taxonomy" id="412755"/>
    <lineage>
        <taxon>unclassified sequences</taxon>
        <taxon>metagenomes</taxon>
        <taxon>ecological metagenomes</taxon>
    </lineage>
</organism>
<dbReference type="EMBL" id="BARU01032642">
    <property type="protein sequence ID" value="GAH73428.1"/>
    <property type="molecule type" value="Genomic_DNA"/>
</dbReference>
<accession>X1JUE6</accession>
<gene>
    <name evidence="1" type="ORF">S03H2_51453</name>
</gene>
<comment type="caution">
    <text evidence="1">The sequence shown here is derived from an EMBL/GenBank/DDBJ whole genome shotgun (WGS) entry which is preliminary data.</text>
</comment>
<feature type="non-terminal residue" evidence="1">
    <location>
        <position position="1"/>
    </location>
</feature>
<name>X1JUE6_9ZZZZ</name>
<evidence type="ECO:0000313" key="1">
    <source>
        <dbReference type="EMBL" id="GAH73428.1"/>
    </source>
</evidence>